<dbReference type="AlphaFoldDB" id="A0A5B9DAM9"/>
<protein>
    <submittedName>
        <fullName evidence="2">Uncharacterized protein</fullName>
    </submittedName>
</protein>
<evidence type="ECO:0000313" key="2">
    <source>
        <dbReference type="EMBL" id="QEE15656.1"/>
    </source>
</evidence>
<dbReference type="KEGG" id="psyt:DSAG12_01483"/>
<dbReference type="GeneID" id="41329477"/>
<dbReference type="EMBL" id="CP042905">
    <property type="protein sequence ID" value="QEE15656.1"/>
    <property type="molecule type" value="Genomic_DNA"/>
</dbReference>
<organism evidence="2 3">
    <name type="scientific">Promethearchaeum syntrophicum</name>
    <dbReference type="NCBI Taxonomy" id="2594042"/>
    <lineage>
        <taxon>Archaea</taxon>
        <taxon>Promethearchaeati</taxon>
        <taxon>Promethearchaeota</taxon>
        <taxon>Promethearchaeia</taxon>
        <taxon>Promethearchaeales</taxon>
        <taxon>Promethearchaeaceae</taxon>
        <taxon>Promethearchaeum</taxon>
    </lineage>
</organism>
<accession>A0A5B9DAM9</accession>
<gene>
    <name evidence="2" type="ORF">DSAG12_01483</name>
</gene>
<reference evidence="2 3" key="1">
    <citation type="journal article" date="2020" name="Nature">
        <title>Isolation of an archaeon at the prokaryote-eukaryote interface.</title>
        <authorList>
            <person name="Imachi H."/>
            <person name="Nobu M.K."/>
            <person name="Nakahara N."/>
            <person name="Morono Y."/>
            <person name="Ogawara M."/>
            <person name="Takaki Y."/>
            <person name="Takano Y."/>
            <person name="Uematsu K."/>
            <person name="Ikuta T."/>
            <person name="Ito M."/>
            <person name="Matsui Y."/>
            <person name="Miyazaki M."/>
            <person name="Murata K."/>
            <person name="Saito Y."/>
            <person name="Sakai S."/>
            <person name="Song C."/>
            <person name="Tasumi E."/>
            <person name="Yamanaka Y."/>
            <person name="Yamaguchi T."/>
            <person name="Kamagata Y."/>
            <person name="Tamaki H."/>
            <person name="Takai K."/>
        </authorList>
    </citation>
    <scope>NUCLEOTIDE SEQUENCE [LARGE SCALE GENOMIC DNA]</scope>
    <source>
        <strain evidence="2 3">MK-D1</strain>
    </source>
</reference>
<dbReference type="Proteomes" id="UP000321408">
    <property type="component" value="Chromosome"/>
</dbReference>
<evidence type="ECO:0000313" key="3">
    <source>
        <dbReference type="Proteomes" id="UP000321408"/>
    </source>
</evidence>
<reference evidence="2 3" key="2">
    <citation type="journal article" date="2024" name="Int. J. Syst. Evol. Microbiol.">
        <title>Promethearchaeum syntrophicum gen. nov., sp. nov., an anaerobic, obligately syntrophic archaeon, the first isolate of the lineage 'Asgard' archaea, and proposal of the new archaeal phylum Promethearchaeota phyl. nov. and kingdom Promethearchaeati regn. nov.</title>
        <authorList>
            <person name="Imachi H."/>
            <person name="Nobu M.K."/>
            <person name="Kato S."/>
            <person name="Takaki Y."/>
            <person name="Miyazaki M."/>
            <person name="Miyata M."/>
            <person name="Ogawara M."/>
            <person name="Saito Y."/>
            <person name="Sakai S."/>
            <person name="Tahara Y.O."/>
            <person name="Takano Y."/>
            <person name="Tasumi E."/>
            <person name="Uematsu K."/>
            <person name="Yoshimura T."/>
            <person name="Itoh T."/>
            <person name="Ohkuma M."/>
            <person name="Takai K."/>
        </authorList>
    </citation>
    <scope>NUCLEOTIDE SEQUENCE [LARGE SCALE GENOMIC DNA]</scope>
    <source>
        <strain evidence="2 3">MK-D1</strain>
    </source>
</reference>
<proteinExistence type="predicted"/>
<keyword evidence="1" id="KW-1133">Transmembrane helix</keyword>
<evidence type="ECO:0000256" key="1">
    <source>
        <dbReference type="SAM" id="Phobius"/>
    </source>
</evidence>
<feature type="transmembrane region" description="Helical" evidence="1">
    <location>
        <begin position="44"/>
        <end position="61"/>
    </location>
</feature>
<keyword evidence="3" id="KW-1185">Reference proteome</keyword>
<name>A0A5B9DAM9_9ARCH</name>
<keyword evidence="1" id="KW-0812">Transmembrane</keyword>
<dbReference type="RefSeq" id="WP_147662558.1">
    <property type="nucleotide sequence ID" value="NZ_CP042905.2"/>
</dbReference>
<sequence>MSEEQIAEKMQAEENKFMMILASLLALVWVILIIIDIAGVLDPSIYFLYGLFNIGAFIFYNRSRNKRASERWIKTTLFEDKEEKKAE</sequence>
<keyword evidence="1" id="KW-0472">Membrane</keyword>
<feature type="transmembrane region" description="Helical" evidence="1">
    <location>
        <begin position="17"/>
        <end position="38"/>
    </location>
</feature>